<evidence type="ECO:0000256" key="2">
    <source>
        <dbReference type="ARBA" id="ARBA00022801"/>
    </source>
</evidence>
<feature type="short sequence motif" description="Histidine triad motif" evidence="4 5">
    <location>
        <begin position="113"/>
        <end position="117"/>
    </location>
</feature>
<comment type="caution">
    <text evidence="7">The sequence shown here is derived from an EMBL/GenBank/DDBJ whole genome shotgun (WGS) entry which is preliminary data.</text>
</comment>
<name>A0A8J8SYW6_HALGN</name>
<accession>A0A8J8SYW6</accession>
<keyword evidence="1" id="KW-0547">Nucleotide-binding</keyword>
<dbReference type="PROSITE" id="PS51084">
    <property type="entry name" value="HIT_2"/>
    <property type="match status" value="1"/>
</dbReference>
<evidence type="ECO:0000256" key="1">
    <source>
        <dbReference type="ARBA" id="ARBA00022741"/>
    </source>
</evidence>
<dbReference type="OrthoDB" id="672793at2759"/>
<dbReference type="AlphaFoldDB" id="A0A8J8SYW6"/>
<dbReference type="Pfam" id="PF11969">
    <property type="entry name" value="DcpS_C"/>
    <property type="match status" value="1"/>
</dbReference>
<organism evidence="7 8">
    <name type="scientific">Halteria grandinella</name>
    <dbReference type="NCBI Taxonomy" id="5974"/>
    <lineage>
        <taxon>Eukaryota</taxon>
        <taxon>Sar</taxon>
        <taxon>Alveolata</taxon>
        <taxon>Ciliophora</taxon>
        <taxon>Intramacronucleata</taxon>
        <taxon>Spirotrichea</taxon>
        <taxon>Stichotrichia</taxon>
        <taxon>Sporadotrichida</taxon>
        <taxon>Halteriidae</taxon>
        <taxon>Halteria</taxon>
    </lineage>
</organism>
<evidence type="ECO:0000259" key="6">
    <source>
        <dbReference type="PROSITE" id="PS51084"/>
    </source>
</evidence>
<feature type="active site" description="Tele-AMP-histidine intermediate" evidence="3">
    <location>
        <position position="115"/>
    </location>
</feature>
<keyword evidence="8" id="KW-1185">Reference proteome</keyword>
<dbReference type="Gene3D" id="3.30.428.10">
    <property type="entry name" value="HIT-like"/>
    <property type="match status" value="1"/>
</dbReference>
<dbReference type="InterPro" id="IPR036265">
    <property type="entry name" value="HIT-like_sf"/>
</dbReference>
<dbReference type="PANTHER" id="PTHR12486:SF5">
    <property type="entry name" value="ADENOSINE 5'-MONOPHOSPHORAMIDASE HINT3"/>
    <property type="match status" value="1"/>
</dbReference>
<evidence type="ECO:0000313" key="8">
    <source>
        <dbReference type="Proteomes" id="UP000785679"/>
    </source>
</evidence>
<proteinExistence type="predicted"/>
<keyword evidence="2" id="KW-0378">Hydrolase</keyword>
<sequence>MLLFAFWLESKKKCDFCEIVEGNSSTKIAYQSDRSIVFKDKTPQNKIHYQVAPKRHIQNLNGIDFNSYCDKATIMDIWETARSFIKKQHPEIKNIDKDLKMAFHVPDHTSVDHLHMHILNASNHSEKTKKELKARLFQDVYDVVNKFKF</sequence>
<dbReference type="InterPro" id="IPR001310">
    <property type="entry name" value="Histidine_triad_HIT"/>
</dbReference>
<reference evidence="7" key="1">
    <citation type="submission" date="2019-06" db="EMBL/GenBank/DDBJ databases">
        <authorList>
            <person name="Zheng W."/>
        </authorList>
    </citation>
    <scope>NUCLEOTIDE SEQUENCE</scope>
    <source>
        <strain evidence="7">QDHG01</strain>
    </source>
</reference>
<dbReference type="GO" id="GO:0000166">
    <property type="term" value="F:nucleotide binding"/>
    <property type="evidence" value="ECO:0007669"/>
    <property type="project" value="UniProtKB-KW"/>
</dbReference>
<dbReference type="SUPFAM" id="SSF54197">
    <property type="entry name" value="HIT-like"/>
    <property type="match status" value="1"/>
</dbReference>
<dbReference type="Proteomes" id="UP000785679">
    <property type="component" value="Unassembled WGS sequence"/>
</dbReference>
<dbReference type="PANTHER" id="PTHR12486">
    <property type="entry name" value="APRATAXIN-RELATED"/>
    <property type="match status" value="1"/>
</dbReference>
<protein>
    <recommendedName>
        <fullName evidence="6">HIT domain-containing protein</fullName>
    </recommendedName>
</protein>
<dbReference type="PRINTS" id="PR00332">
    <property type="entry name" value="HISTRIAD"/>
</dbReference>
<dbReference type="GO" id="GO:0016787">
    <property type="term" value="F:hydrolase activity"/>
    <property type="evidence" value="ECO:0007669"/>
    <property type="project" value="UniProtKB-KW"/>
</dbReference>
<feature type="domain" description="HIT" evidence="6">
    <location>
        <begin position="15"/>
        <end position="129"/>
    </location>
</feature>
<evidence type="ECO:0000256" key="3">
    <source>
        <dbReference type="PIRSR" id="PIRSR601310-1"/>
    </source>
</evidence>
<gene>
    <name evidence="7" type="ORF">FGO68_gene3032</name>
</gene>
<dbReference type="EMBL" id="RRYP01015659">
    <property type="protein sequence ID" value="TNV75411.1"/>
    <property type="molecule type" value="Genomic_DNA"/>
</dbReference>
<dbReference type="InterPro" id="IPR011146">
    <property type="entry name" value="HIT-like"/>
</dbReference>
<evidence type="ECO:0000256" key="4">
    <source>
        <dbReference type="PIRSR" id="PIRSR601310-3"/>
    </source>
</evidence>
<evidence type="ECO:0000313" key="7">
    <source>
        <dbReference type="EMBL" id="TNV75411.1"/>
    </source>
</evidence>
<evidence type="ECO:0000256" key="5">
    <source>
        <dbReference type="PROSITE-ProRule" id="PRU00464"/>
    </source>
</evidence>